<dbReference type="EMBL" id="KZ824638">
    <property type="protein sequence ID" value="RAK78227.1"/>
    <property type="molecule type" value="Genomic_DNA"/>
</dbReference>
<evidence type="ECO:0000313" key="1">
    <source>
        <dbReference type="EMBL" id="RAK78227.1"/>
    </source>
</evidence>
<dbReference type="GeneID" id="63867411"/>
<sequence length="160" mass="18585">MSRLFPTFPIPPIGAPTRDDPYYRLTSDGRIRLFATAIASGPGGLRILRNLPAANTDGEFMGVRWESAPRPHKYMMLLVRYQMNEVSPEYDNQKPYPNHRSRRKQMDSDYHKYLYELCINMKRRGELPPPEGERIHLAGLKEFVSWLEMLDIESNSADLE</sequence>
<name>A0A8G1VZF4_9EURO</name>
<organism evidence="1 2">
    <name type="scientific">Aspergillus fijiensis CBS 313.89</name>
    <dbReference type="NCBI Taxonomy" id="1448319"/>
    <lineage>
        <taxon>Eukaryota</taxon>
        <taxon>Fungi</taxon>
        <taxon>Dikarya</taxon>
        <taxon>Ascomycota</taxon>
        <taxon>Pezizomycotina</taxon>
        <taxon>Eurotiomycetes</taxon>
        <taxon>Eurotiomycetidae</taxon>
        <taxon>Eurotiales</taxon>
        <taxon>Aspergillaceae</taxon>
        <taxon>Aspergillus</taxon>
    </lineage>
</organism>
<dbReference type="OrthoDB" id="4499271at2759"/>
<protein>
    <submittedName>
        <fullName evidence="1">Uncharacterized protein</fullName>
    </submittedName>
</protein>
<dbReference type="Proteomes" id="UP000249789">
    <property type="component" value="Unassembled WGS sequence"/>
</dbReference>
<reference evidence="1 2" key="1">
    <citation type="submission" date="2018-02" db="EMBL/GenBank/DDBJ databases">
        <title>The genomes of Aspergillus section Nigri reveals drivers in fungal speciation.</title>
        <authorList>
            <consortium name="DOE Joint Genome Institute"/>
            <person name="Vesth T.C."/>
            <person name="Nybo J."/>
            <person name="Theobald S."/>
            <person name="Brandl J."/>
            <person name="Frisvad J.C."/>
            <person name="Nielsen K.F."/>
            <person name="Lyhne E.K."/>
            <person name="Kogle M.E."/>
            <person name="Kuo A."/>
            <person name="Riley R."/>
            <person name="Clum A."/>
            <person name="Nolan M."/>
            <person name="Lipzen A."/>
            <person name="Salamov A."/>
            <person name="Henrissat B."/>
            <person name="Wiebenga A."/>
            <person name="De vries R.P."/>
            <person name="Grigoriev I.V."/>
            <person name="Mortensen U.H."/>
            <person name="Andersen M.R."/>
            <person name="Baker S.E."/>
        </authorList>
    </citation>
    <scope>NUCLEOTIDE SEQUENCE [LARGE SCALE GENOMIC DNA]</scope>
    <source>
        <strain evidence="1 2">CBS 313.89</strain>
    </source>
</reference>
<dbReference type="AlphaFoldDB" id="A0A8G1VZF4"/>
<dbReference type="VEuPathDB" id="FungiDB:BO72DRAFT_526995"/>
<proteinExistence type="predicted"/>
<evidence type="ECO:0000313" key="2">
    <source>
        <dbReference type="Proteomes" id="UP000249789"/>
    </source>
</evidence>
<keyword evidence="2" id="KW-1185">Reference proteome</keyword>
<gene>
    <name evidence="1" type="ORF">BO72DRAFT_526995</name>
</gene>
<accession>A0A8G1VZF4</accession>
<dbReference type="RefSeq" id="XP_040802237.1">
    <property type="nucleotide sequence ID" value="XM_040950076.1"/>
</dbReference>